<keyword evidence="1" id="KW-0812">Transmembrane</keyword>
<gene>
    <name evidence="2" type="ORF">LJD61_04245</name>
</gene>
<evidence type="ECO:0000256" key="1">
    <source>
        <dbReference type="SAM" id="Phobius"/>
    </source>
</evidence>
<comment type="caution">
    <text evidence="2">The sequence shown here is derived from an EMBL/GenBank/DDBJ whole genome shotgun (WGS) entry which is preliminary data.</text>
</comment>
<keyword evidence="1" id="KW-1133">Transmembrane helix</keyword>
<feature type="transmembrane region" description="Helical" evidence="1">
    <location>
        <begin position="5"/>
        <end position="25"/>
    </location>
</feature>
<evidence type="ECO:0000313" key="3">
    <source>
        <dbReference type="Proteomes" id="UP001651880"/>
    </source>
</evidence>
<name>A0ABT1NEI0_9FIRM</name>
<organism evidence="2 3">
    <name type="scientific">Lutispora saccharofermentans</name>
    <dbReference type="NCBI Taxonomy" id="3024236"/>
    <lineage>
        <taxon>Bacteria</taxon>
        <taxon>Bacillati</taxon>
        <taxon>Bacillota</taxon>
        <taxon>Clostridia</taxon>
        <taxon>Lutisporales</taxon>
        <taxon>Lutisporaceae</taxon>
        <taxon>Lutispora</taxon>
    </lineage>
</organism>
<dbReference type="Proteomes" id="UP001651880">
    <property type="component" value="Unassembled WGS sequence"/>
</dbReference>
<evidence type="ECO:0000313" key="2">
    <source>
        <dbReference type="EMBL" id="MCQ1528756.1"/>
    </source>
</evidence>
<feature type="transmembrane region" description="Helical" evidence="1">
    <location>
        <begin position="415"/>
        <end position="441"/>
    </location>
</feature>
<feature type="transmembrane region" description="Helical" evidence="1">
    <location>
        <begin position="453"/>
        <end position="474"/>
    </location>
</feature>
<sequence>MKKKYYIPILYSILIFLIIFSFHSYQNLKAIAAPPSEEWGREIHIDKTPYKKAASLNMDKENIWILTAKEDRFTKTILEKENGNIKETQDIIIPGSALNKLVKYKSMEPYIFWTENYELYMSKKQESGDYSTKSLIAAEVKDFNVFSQNGEIVLAAAYNQGLRYYKINGQGAIAWGDEYPFDKAVHITAALDDSGIFHTVSIRDISPMEKEIIYLLFSQGKWTLRSQKIEYAQVSNESIGNLEIGLDKDLAYIFYENNVWNSFGQTARTWYATVPLSQAGNPDMEFKLLTSQDTESSADVYVSEVNCPYLKQDTLNAVFIEKYWDETGEGFKILNTTFKDGKISGKTDSTRILGWIKGIDIAQHGKDEVLVFLQTAGEFKNDVWFTQTGEGYKEIANKPVKQDYVVAMENSISPYISGLVIALIRAFMFFPAVLWLLFVEFFEVRKFLWNPRLNYSVATGIYMIIKVLSTNFYYRGLSYYMMPDFMKPMVIRYLIMLSIGAIAYFMAKAFKKNRTDMHIIPEFLLFMLYDLLITVFLYGPYIT</sequence>
<dbReference type="RefSeq" id="WP_255226274.1">
    <property type="nucleotide sequence ID" value="NZ_JAJEKE010000002.1"/>
</dbReference>
<keyword evidence="1" id="KW-0472">Membrane</keyword>
<dbReference type="EMBL" id="JAJEKE010000002">
    <property type="protein sequence ID" value="MCQ1528756.1"/>
    <property type="molecule type" value="Genomic_DNA"/>
</dbReference>
<proteinExistence type="predicted"/>
<feature type="transmembrane region" description="Helical" evidence="1">
    <location>
        <begin position="519"/>
        <end position="541"/>
    </location>
</feature>
<accession>A0ABT1NEI0</accession>
<feature type="transmembrane region" description="Helical" evidence="1">
    <location>
        <begin position="489"/>
        <end position="507"/>
    </location>
</feature>
<keyword evidence="3" id="KW-1185">Reference proteome</keyword>
<protein>
    <submittedName>
        <fullName evidence="2">Uncharacterized protein</fullName>
    </submittedName>
</protein>
<reference evidence="2 3" key="1">
    <citation type="submission" date="2021-10" db="EMBL/GenBank/DDBJ databases">
        <title>Lutispora strain m25 sp. nov., a thermophilic, non-spore-forming bacterium isolated from a lab-scale methanogenic bioreactor digesting anaerobic sludge.</title>
        <authorList>
            <person name="El Houari A."/>
            <person name="Mcdonald J."/>
        </authorList>
    </citation>
    <scope>NUCLEOTIDE SEQUENCE [LARGE SCALE GENOMIC DNA]</scope>
    <source>
        <strain evidence="3">m25</strain>
    </source>
</reference>